<evidence type="ECO:0000256" key="2">
    <source>
        <dbReference type="SAM" id="SignalP"/>
    </source>
</evidence>
<dbReference type="GO" id="GO:0003723">
    <property type="term" value="F:RNA binding"/>
    <property type="evidence" value="ECO:0007669"/>
    <property type="project" value="TreeGrafter"/>
</dbReference>
<feature type="compositionally biased region" description="Basic and acidic residues" evidence="1">
    <location>
        <begin position="83"/>
        <end position="97"/>
    </location>
</feature>
<accession>A0AAD9D4Y6</accession>
<proteinExistence type="predicted"/>
<dbReference type="GO" id="GO:0000963">
    <property type="term" value="P:mitochondrial RNA processing"/>
    <property type="evidence" value="ECO:0007669"/>
    <property type="project" value="TreeGrafter"/>
</dbReference>
<dbReference type="SMART" id="SM00952">
    <property type="entry name" value="RAP"/>
    <property type="match status" value="1"/>
</dbReference>
<feature type="compositionally biased region" description="Polar residues" evidence="1">
    <location>
        <begin position="142"/>
        <end position="184"/>
    </location>
</feature>
<dbReference type="InterPro" id="IPR058917">
    <property type="entry name" value="RESC6_dom"/>
</dbReference>
<evidence type="ECO:0000259" key="3">
    <source>
        <dbReference type="PROSITE" id="PS51286"/>
    </source>
</evidence>
<evidence type="ECO:0000313" key="4">
    <source>
        <dbReference type="EMBL" id="KAK1733169.1"/>
    </source>
</evidence>
<dbReference type="Pfam" id="PF26188">
    <property type="entry name" value="RESC6"/>
    <property type="match status" value="1"/>
</dbReference>
<comment type="caution">
    <text evidence="4">The sequence shown here is derived from an EMBL/GenBank/DDBJ whole genome shotgun (WGS) entry which is preliminary data.</text>
</comment>
<feature type="chain" id="PRO_5042076610" evidence="2">
    <location>
        <begin position="26"/>
        <end position="729"/>
    </location>
</feature>
<evidence type="ECO:0000313" key="5">
    <source>
        <dbReference type="Proteomes" id="UP001224775"/>
    </source>
</evidence>
<dbReference type="Pfam" id="PF08373">
    <property type="entry name" value="RAP"/>
    <property type="match status" value="1"/>
</dbReference>
<name>A0AAD9D4Y6_9STRA</name>
<gene>
    <name evidence="4" type="ORF">QTG54_016146</name>
</gene>
<dbReference type="InterPro" id="IPR013584">
    <property type="entry name" value="RAP"/>
</dbReference>
<feature type="compositionally biased region" description="Basic and acidic residues" evidence="1">
    <location>
        <begin position="64"/>
        <end position="74"/>
    </location>
</feature>
<keyword evidence="2" id="KW-0732">Signal</keyword>
<reference evidence="4" key="1">
    <citation type="submission" date="2023-06" db="EMBL/GenBank/DDBJ databases">
        <title>Survivors Of The Sea: Transcriptome response of Skeletonema marinoi to long-term dormancy.</title>
        <authorList>
            <person name="Pinder M.I.M."/>
            <person name="Kourtchenko O."/>
            <person name="Robertson E.K."/>
            <person name="Larsson T."/>
            <person name="Maumus F."/>
            <person name="Osuna-Cruz C.M."/>
            <person name="Vancaester E."/>
            <person name="Stenow R."/>
            <person name="Vandepoele K."/>
            <person name="Ploug H."/>
            <person name="Bruchert V."/>
            <person name="Godhe A."/>
            <person name="Topel M."/>
        </authorList>
    </citation>
    <scope>NUCLEOTIDE SEQUENCE</scope>
    <source>
        <strain evidence="4">R05AC</strain>
    </source>
</reference>
<dbReference type="PANTHER" id="PTHR21228">
    <property type="entry name" value="FAST LEU-RICH DOMAIN-CONTAINING"/>
    <property type="match status" value="1"/>
</dbReference>
<sequence length="729" mass="82539">MLLILEATALAHLILIIILPSTTSSYQDNSSRKGHRSPDHRRIHDPQNNEHNRPRSARSFGHGRPNDERYERRPLAPTNGNRADVHRAPANEFHRNNNTENYANASHGSDMNNMNNYHTHYYPPQSRYEHPKRTSCERRPLSSRQSNPATTQNNYNLSHPRSSSWQHSNPTTSQNIQSAPRFNNNHTIPELSQIAYTNLAAMTPAATAAFWNKVSKQMSGRNAPNPRLPSHHEELCDHLNQIFEHTTRTLSLFGSIDLSQTIYSMAKIVNVLRKHGGRRRGDDIIDMLSSLLLNHDKTPNKELFRSFAIASRDKLHHFDARCLSNITYAYALIKYVPEFDDESDLFDHVATQASQRSAEFNAQDISNMMWAYATVGKPNALLFEAMGDQVVAREHLGEFDPQAISNTAWAYAKAGRVANHIVSFGNLSRFDPQALSNTVWAYAKAGFNNPELFEKIANHIVASDKMDRFDPQNLSSTIWAYATAQVPHLKLFKKVADAAIRSKGEFISQEVANLLWAYATMGDINKQLFLSFASTAAKLIDSYNNQELANVAWAYAVADVDAPSLFNHHFIMMCVEKEDGFKMEGLFQLHQWHLWQSKEKAHPGLPVDLHEACYNEFISEEPTVSKLQEDVVAQLSHIGLEPKEEVLMGSGYRIDALVEVNGKTFGIEVDGPSHFIGRSKPPTGSTILKRRQVPLIDNIELVSVPYWEWDKLGNDEVKKQDYLRVLLAL</sequence>
<organism evidence="4 5">
    <name type="scientific">Skeletonema marinoi</name>
    <dbReference type="NCBI Taxonomy" id="267567"/>
    <lineage>
        <taxon>Eukaryota</taxon>
        <taxon>Sar</taxon>
        <taxon>Stramenopiles</taxon>
        <taxon>Ochrophyta</taxon>
        <taxon>Bacillariophyta</taxon>
        <taxon>Coscinodiscophyceae</taxon>
        <taxon>Thalassiosirophycidae</taxon>
        <taxon>Thalassiosirales</taxon>
        <taxon>Skeletonemataceae</taxon>
        <taxon>Skeletonema</taxon>
        <taxon>Skeletonema marinoi-dohrnii complex</taxon>
    </lineage>
</organism>
<feature type="compositionally biased region" description="Basic and acidic residues" evidence="1">
    <location>
        <begin position="127"/>
        <end position="140"/>
    </location>
</feature>
<dbReference type="GO" id="GO:0035770">
    <property type="term" value="C:ribonucleoprotein granule"/>
    <property type="evidence" value="ECO:0007669"/>
    <property type="project" value="TreeGrafter"/>
</dbReference>
<feature type="compositionally biased region" description="Basic and acidic residues" evidence="1">
    <location>
        <begin position="36"/>
        <end position="53"/>
    </location>
</feature>
<dbReference type="GO" id="GO:0005759">
    <property type="term" value="C:mitochondrial matrix"/>
    <property type="evidence" value="ECO:0007669"/>
    <property type="project" value="TreeGrafter"/>
</dbReference>
<dbReference type="EMBL" id="JATAAI010000053">
    <property type="protein sequence ID" value="KAK1733169.1"/>
    <property type="molecule type" value="Genomic_DNA"/>
</dbReference>
<keyword evidence="5" id="KW-1185">Reference proteome</keyword>
<dbReference type="GO" id="GO:0044528">
    <property type="term" value="P:regulation of mitochondrial mRNA stability"/>
    <property type="evidence" value="ECO:0007669"/>
    <property type="project" value="TreeGrafter"/>
</dbReference>
<feature type="signal peptide" evidence="2">
    <location>
        <begin position="1"/>
        <end position="25"/>
    </location>
</feature>
<dbReference type="PANTHER" id="PTHR21228:SF40">
    <property type="entry name" value="LD45607P"/>
    <property type="match status" value="1"/>
</dbReference>
<protein>
    <submittedName>
        <fullName evidence="4">RAP domain-containing protein</fullName>
    </submittedName>
</protein>
<dbReference type="Proteomes" id="UP001224775">
    <property type="component" value="Unassembled WGS sequence"/>
</dbReference>
<feature type="domain" description="RAP" evidence="3">
    <location>
        <begin position="665"/>
        <end position="725"/>
    </location>
</feature>
<dbReference type="AlphaFoldDB" id="A0AAD9D4Y6"/>
<dbReference type="PROSITE" id="PS51286">
    <property type="entry name" value="RAP"/>
    <property type="match status" value="1"/>
</dbReference>
<feature type="region of interest" description="Disordered" evidence="1">
    <location>
        <begin position="24"/>
        <end position="184"/>
    </location>
</feature>
<evidence type="ECO:0000256" key="1">
    <source>
        <dbReference type="SAM" id="MobiDB-lite"/>
    </source>
</evidence>
<feature type="compositionally biased region" description="Polar residues" evidence="1">
    <location>
        <begin position="98"/>
        <end position="110"/>
    </location>
</feature>
<dbReference type="InterPro" id="IPR050870">
    <property type="entry name" value="FAST_kinase"/>
</dbReference>